<sequence>MPQAQPAVDIARLLKASDDHVRDVIHAFNERRSARCTQKWNGIDRKGSMNLPGVDRVIARRDPRFLGQPLSGVSSTKLRVDLLDTQKPAAGPA</sequence>
<gene>
    <name evidence="1" type="ORF">GCM10009681_35320</name>
</gene>
<evidence type="ECO:0000313" key="2">
    <source>
        <dbReference type="Proteomes" id="UP001500655"/>
    </source>
</evidence>
<name>A0ABP4WVG9_9ACTN</name>
<reference evidence="2" key="1">
    <citation type="journal article" date="2019" name="Int. J. Syst. Evol. Microbiol.">
        <title>The Global Catalogue of Microorganisms (GCM) 10K type strain sequencing project: providing services to taxonomists for standard genome sequencing and annotation.</title>
        <authorList>
            <consortium name="The Broad Institute Genomics Platform"/>
            <consortium name="The Broad Institute Genome Sequencing Center for Infectious Disease"/>
            <person name="Wu L."/>
            <person name="Ma J."/>
        </authorList>
    </citation>
    <scope>NUCLEOTIDE SEQUENCE [LARGE SCALE GENOMIC DNA]</scope>
    <source>
        <strain evidence="2">JCM 13249</strain>
    </source>
</reference>
<protein>
    <submittedName>
        <fullName evidence="1">Uncharacterized protein</fullName>
    </submittedName>
</protein>
<dbReference type="Proteomes" id="UP001500655">
    <property type="component" value="Unassembled WGS sequence"/>
</dbReference>
<comment type="caution">
    <text evidence="1">The sequence shown here is derived from an EMBL/GenBank/DDBJ whole genome shotgun (WGS) entry which is preliminary data.</text>
</comment>
<keyword evidence="2" id="KW-1185">Reference proteome</keyword>
<proteinExistence type="predicted"/>
<evidence type="ECO:0000313" key="1">
    <source>
        <dbReference type="EMBL" id="GAA1761077.1"/>
    </source>
</evidence>
<dbReference type="EMBL" id="BAAALS010000016">
    <property type="protein sequence ID" value="GAA1761077.1"/>
    <property type="molecule type" value="Genomic_DNA"/>
</dbReference>
<accession>A0ABP4WVG9</accession>
<organism evidence="1 2">
    <name type="scientific">Luedemannella helvata</name>
    <dbReference type="NCBI Taxonomy" id="349315"/>
    <lineage>
        <taxon>Bacteria</taxon>
        <taxon>Bacillati</taxon>
        <taxon>Actinomycetota</taxon>
        <taxon>Actinomycetes</taxon>
        <taxon>Micromonosporales</taxon>
        <taxon>Micromonosporaceae</taxon>
        <taxon>Luedemannella</taxon>
    </lineage>
</organism>